<evidence type="ECO:0000256" key="1">
    <source>
        <dbReference type="SAM" id="SignalP"/>
    </source>
</evidence>
<gene>
    <name evidence="2" type="ORF">P154DRAFT_13295</name>
</gene>
<dbReference type="EMBL" id="ML977556">
    <property type="protein sequence ID" value="KAF2007981.1"/>
    <property type="molecule type" value="Genomic_DNA"/>
</dbReference>
<keyword evidence="1" id="KW-0732">Signal</keyword>
<organism evidence="2 3">
    <name type="scientific">Amniculicola lignicola CBS 123094</name>
    <dbReference type="NCBI Taxonomy" id="1392246"/>
    <lineage>
        <taxon>Eukaryota</taxon>
        <taxon>Fungi</taxon>
        <taxon>Dikarya</taxon>
        <taxon>Ascomycota</taxon>
        <taxon>Pezizomycotina</taxon>
        <taxon>Dothideomycetes</taxon>
        <taxon>Pleosporomycetidae</taxon>
        <taxon>Pleosporales</taxon>
        <taxon>Amniculicolaceae</taxon>
        <taxon>Amniculicola</taxon>
    </lineage>
</organism>
<feature type="chain" id="PRO_5025605743" description="Secreted protein" evidence="1">
    <location>
        <begin position="25"/>
        <end position="166"/>
    </location>
</feature>
<dbReference type="Proteomes" id="UP000799779">
    <property type="component" value="Unassembled WGS sequence"/>
</dbReference>
<name>A0A6A5X566_9PLEO</name>
<evidence type="ECO:0000313" key="2">
    <source>
        <dbReference type="EMBL" id="KAF2007981.1"/>
    </source>
</evidence>
<sequence length="166" mass="18426">MPLASNSLFALRLPLFFLWRDIPASITISTVRNIHQIVLVPFVCCKLPSSTLLVAKFARLAVCSVVVRVEYSISSYFLSLQRQSHYAMTPHAIPTLPRGCAVAKMSGLRPVPWLPLEEATQALPTSKTSSAVYFTCPGFGSRLCPFRNLKFVSQRRCLDSACSRDC</sequence>
<evidence type="ECO:0000313" key="3">
    <source>
        <dbReference type="Proteomes" id="UP000799779"/>
    </source>
</evidence>
<evidence type="ECO:0008006" key="4">
    <source>
        <dbReference type="Google" id="ProtNLM"/>
    </source>
</evidence>
<proteinExistence type="predicted"/>
<dbReference type="AlphaFoldDB" id="A0A6A5X566"/>
<accession>A0A6A5X566</accession>
<protein>
    <recommendedName>
        <fullName evidence="4">Secreted protein</fullName>
    </recommendedName>
</protein>
<keyword evidence="3" id="KW-1185">Reference proteome</keyword>
<reference evidence="2" key="1">
    <citation type="journal article" date="2020" name="Stud. Mycol.">
        <title>101 Dothideomycetes genomes: a test case for predicting lifestyles and emergence of pathogens.</title>
        <authorList>
            <person name="Haridas S."/>
            <person name="Albert R."/>
            <person name="Binder M."/>
            <person name="Bloem J."/>
            <person name="Labutti K."/>
            <person name="Salamov A."/>
            <person name="Andreopoulos B."/>
            <person name="Baker S."/>
            <person name="Barry K."/>
            <person name="Bills G."/>
            <person name="Bluhm B."/>
            <person name="Cannon C."/>
            <person name="Castanera R."/>
            <person name="Culley D."/>
            <person name="Daum C."/>
            <person name="Ezra D."/>
            <person name="Gonzalez J."/>
            <person name="Henrissat B."/>
            <person name="Kuo A."/>
            <person name="Liang C."/>
            <person name="Lipzen A."/>
            <person name="Lutzoni F."/>
            <person name="Magnuson J."/>
            <person name="Mondo S."/>
            <person name="Nolan M."/>
            <person name="Ohm R."/>
            <person name="Pangilinan J."/>
            <person name="Park H.-J."/>
            <person name="Ramirez L."/>
            <person name="Alfaro M."/>
            <person name="Sun H."/>
            <person name="Tritt A."/>
            <person name="Yoshinaga Y."/>
            <person name="Zwiers L.-H."/>
            <person name="Turgeon B."/>
            <person name="Goodwin S."/>
            <person name="Spatafora J."/>
            <person name="Crous P."/>
            <person name="Grigoriev I."/>
        </authorList>
    </citation>
    <scope>NUCLEOTIDE SEQUENCE</scope>
    <source>
        <strain evidence="2">CBS 123094</strain>
    </source>
</reference>
<feature type="signal peptide" evidence="1">
    <location>
        <begin position="1"/>
        <end position="24"/>
    </location>
</feature>